<comment type="caution">
    <text evidence="2">The sequence shown here is derived from an EMBL/GenBank/DDBJ whole genome shotgun (WGS) entry which is preliminary data.</text>
</comment>
<sequence length="272" mass="30083">MKKLLLIFGSILLVSCGSNKITGSGNVTTEKNRLPDFNSIDLIGNSDVRLKNGNTAMIEVEADDNLHSIIRAEVVNGTLFIKPSKEIGRSKSQEITITYPKNLQQINVGGNIELEAEGELYAEELKITAKESAKIYLTLTTTKFDLYNEEDAEIELNLTAENAYFQLNGSSEMEALVNAQKFKVDTYEKAKAKIEGEVNDLQLRSEHSSVFDGKKLSAKTAVVIAEGKSKNEIEVLETLTLTAKNRSEIDLYANPKVELLEFSENAVLSKKD</sequence>
<dbReference type="Gene3D" id="2.160.20.120">
    <property type="match status" value="1"/>
</dbReference>
<dbReference type="InterPro" id="IPR021255">
    <property type="entry name" value="DUF2807"/>
</dbReference>
<accession>A0ABS0TI70</accession>
<dbReference type="RefSeq" id="WP_198638820.1">
    <property type="nucleotide sequence ID" value="NZ_JAEHNY010000009.1"/>
</dbReference>
<protein>
    <submittedName>
        <fullName evidence="2">DUF2807 domain-containing protein</fullName>
    </submittedName>
</protein>
<evidence type="ECO:0000313" key="3">
    <source>
        <dbReference type="Proteomes" id="UP000635665"/>
    </source>
</evidence>
<proteinExistence type="predicted"/>
<evidence type="ECO:0000313" key="2">
    <source>
        <dbReference type="EMBL" id="MBI6120490.1"/>
    </source>
</evidence>
<dbReference type="Pfam" id="PF10988">
    <property type="entry name" value="DUF2807"/>
    <property type="match status" value="1"/>
</dbReference>
<evidence type="ECO:0000259" key="1">
    <source>
        <dbReference type="Pfam" id="PF10988"/>
    </source>
</evidence>
<gene>
    <name evidence="2" type="ORF">I6U50_10720</name>
</gene>
<keyword evidence="3" id="KW-1185">Reference proteome</keyword>
<dbReference type="Proteomes" id="UP000635665">
    <property type="component" value="Unassembled WGS sequence"/>
</dbReference>
<dbReference type="EMBL" id="JAEHNY010000009">
    <property type="protein sequence ID" value="MBI6120490.1"/>
    <property type="molecule type" value="Genomic_DNA"/>
</dbReference>
<reference evidence="2 3" key="1">
    <citation type="submission" date="2020-12" db="EMBL/GenBank/DDBJ databases">
        <title>Salegentibacter orientalis sp. nov., isolated from costal sediment.</title>
        <authorList>
            <person name="Lian F.-B."/>
        </authorList>
    </citation>
    <scope>NUCLEOTIDE SEQUENCE [LARGE SCALE GENOMIC DNA]</scope>
    <source>
        <strain evidence="2 3">F60176</strain>
    </source>
</reference>
<organism evidence="2 3">
    <name type="scientific">Salegentibacter maritimus</name>
    <dbReference type="NCBI Taxonomy" id="2794347"/>
    <lineage>
        <taxon>Bacteria</taxon>
        <taxon>Pseudomonadati</taxon>
        <taxon>Bacteroidota</taxon>
        <taxon>Flavobacteriia</taxon>
        <taxon>Flavobacteriales</taxon>
        <taxon>Flavobacteriaceae</taxon>
        <taxon>Salegentibacter</taxon>
    </lineage>
</organism>
<name>A0ABS0TI70_9FLAO</name>
<dbReference type="PROSITE" id="PS51257">
    <property type="entry name" value="PROKAR_LIPOPROTEIN"/>
    <property type="match status" value="1"/>
</dbReference>
<feature type="domain" description="Putative auto-transporter adhesin head GIN" evidence="1">
    <location>
        <begin position="36"/>
        <end position="175"/>
    </location>
</feature>